<dbReference type="AlphaFoldDB" id="A0A7M3SW39"/>
<dbReference type="CDD" id="cd06174">
    <property type="entry name" value="MFS"/>
    <property type="match status" value="1"/>
</dbReference>
<sequence length="422" mass="44994">MTQSSRMISFVILAMTGGVIFQVAYLRFLFLEDGAKAFELTLQQYGSVTSVFGTVAVVMYFVGGWFADKFSPKMLIVVALLGTGVLDLYASTAPGYWPVLVVHILFAVLGTGLYWPALVKSVSLLGSEGQQGRLFGFLEGIRGLTTTVIGLIGSAIVAKAVVASAGVVTLIRIYGLLCLVLAVCVYLVVRQGKDQLDKAERQAVTLRELLAAATNKYTWLIGGTVMMMYCFYTLMGYLTPLLQDGFGVATGLIGVIGVLRTYVFQFVAGPIGGVLVDKVFRSTPRFLLLTFVVVGLTAIGYMVLPQHNSLVWVAVALMIVMSLAVFAARGVYWASIGELGVSVEQRGGVIGLASGLAYLPDAFLPALASWWIGDASNHVPSHGGFTAMFLVLVVAAAVGVLLCVLTLRTYHRELTSGISAPA</sequence>
<reference evidence="9 10" key="1">
    <citation type="submission" date="2019-12" db="EMBL/GenBank/DDBJ databases">
        <authorList>
            <person name="Li J."/>
            <person name="Shi Y."/>
            <person name="Xu G."/>
            <person name="Xiao D."/>
            <person name="Ran X."/>
        </authorList>
    </citation>
    <scope>NUCLEOTIDE SEQUENCE [LARGE SCALE GENOMIC DNA]</scope>
    <source>
        <strain evidence="9 10">JCM 15915</strain>
    </source>
</reference>
<protein>
    <submittedName>
        <fullName evidence="9">MFS transporter</fullName>
    </submittedName>
</protein>
<keyword evidence="2" id="KW-1003">Cell membrane</keyword>
<comment type="subcellular location">
    <subcellularLocation>
        <location evidence="1">Cell membrane</location>
        <topology evidence="1">Multi-pass membrane protein</topology>
    </subcellularLocation>
</comment>
<dbReference type="InterPro" id="IPR011701">
    <property type="entry name" value="MFS"/>
</dbReference>
<dbReference type="GO" id="GO:0022857">
    <property type="term" value="F:transmembrane transporter activity"/>
    <property type="evidence" value="ECO:0007669"/>
    <property type="project" value="InterPro"/>
</dbReference>
<feature type="transmembrane region" description="Helical" evidence="7">
    <location>
        <begin position="251"/>
        <end position="274"/>
    </location>
</feature>
<feature type="coiled-coil region" evidence="6">
    <location>
        <begin position="189"/>
        <end position="216"/>
    </location>
</feature>
<evidence type="ECO:0000256" key="4">
    <source>
        <dbReference type="ARBA" id="ARBA00022989"/>
    </source>
</evidence>
<feature type="transmembrane region" description="Helical" evidence="7">
    <location>
        <begin position="310"/>
        <end position="328"/>
    </location>
</feature>
<dbReference type="SUPFAM" id="SSF103473">
    <property type="entry name" value="MFS general substrate transporter"/>
    <property type="match status" value="1"/>
</dbReference>
<feature type="transmembrane region" description="Helical" evidence="7">
    <location>
        <begin position="96"/>
        <end position="119"/>
    </location>
</feature>
<organism evidence="9 10">
    <name type="scientific">Rothia koreensis</name>
    <dbReference type="NCBI Taxonomy" id="592378"/>
    <lineage>
        <taxon>Bacteria</taxon>
        <taxon>Bacillati</taxon>
        <taxon>Actinomycetota</taxon>
        <taxon>Actinomycetes</taxon>
        <taxon>Micrococcales</taxon>
        <taxon>Micrococcaceae</taxon>
        <taxon>Rothia</taxon>
    </lineage>
</organism>
<dbReference type="EMBL" id="WOGT01000012">
    <property type="protein sequence ID" value="MUN56004.1"/>
    <property type="molecule type" value="Genomic_DNA"/>
</dbReference>
<evidence type="ECO:0000313" key="10">
    <source>
        <dbReference type="Proteomes" id="UP000462152"/>
    </source>
</evidence>
<dbReference type="Pfam" id="PF07690">
    <property type="entry name" value="MFS_1"/>
    <property type="match status" value="1"/>
</dbReference>
<dbReference type="InterPro" id="IPR020846">
    <property type="entry name" value="MFS_dom"/>
</dbReference>
<feature type="transmembrane region" description="Helical" evidence="7">
    <location>
        <begin position="171"/>
        <end position="189"/>
    </location>
</feature>
<comment type="caution">
    <text evidence="9">The sequence shown here is derived from an EMBL/GenBank/DDBJ whole genome shotgun (WGS) entry which is preliminary data.</text>
</comment>
<feature type="transmembrane region" description="Helical" evidence="7">
    <location>
        <begin position="7"/>
        <end position="25"/>
    </location>
</feature>
<evidence type="ECO:0000256" key="7">
    <source>
        <dbReference type="SAM" id="Phobius"/>
    </source>
</evidence>
<name>A0A7M3SW39_9MICC</name>
<dbReference type="PANTHER" id="PTHR43124:SF3">
    <property type="entry name" value="CHLORAMPHENICOL EFFLUX PUMP RV0191"/>
    <property type="match status" value="1"/>
</dbReference>
<feature type="transmembrane region" description="Helical" evidence="7">
    <location>
        <begin position="384"/>
        <end position="407"/>
    </location>
</feature>
<dbReference type="OrthoDB" id="9773404at2"/>
<gene>
    <name evidence="9" type="ORF">GMA10_12430</name>
</gene>
<feature type="transmembrane region" description="Helical" evidence="7">
    <location>
        <begin position="286"/>
        <end position="304"/>
    </location>
</feature>
<feature type="domain" description="Major facilitator superfamily (MFS) profile" evidence="8">
    <location>
        <begin position="2"/>
        <end position="411"/>
    </location>
</feature>
<accession>A0A7M3SW39</accession>
<feature type="transmembrane region" description="Helical" evidence="7">
    <location>
        <begin position="349"/>
        <end position="372"/>
    </location>
</feature>
<keyword evidence="4 7" id="KW-1133">Transmembrane helix</keyword>
<keyword evidence="6" id="KW-0175">Coiled coil</keyword>
<dbReference type="Proteomes" id="UP000462152">
    <property type="component" value="Unassembled WGS sequence"/>
</dbReference>
<feature type="transmembrane region" description="Helical" evidence="7">
    <location>
        <begin position="45"/>
        <end position="67"/>
    </location>
</feature>
<evidence type="ECO:0000256" key="3">
    <source>
        <dbReference type="ARBA" id="ARBA00022692"/>
    </source>
</evidence>
<feature type="transmembrane region" description="Helical" evidence="7">
    <location>
        <begin position="140"/>
        <end position="165"/>
    </location>
</feature>
<dbReference type="Gene3D" id="1.20.1250.20">
    <property type="entry name" value="MFS general substrate transporter like domains"/>
    <property type="match status" value="2"/>
</dbReference>
<evidence type="ECO:0000313" key="9">
    <source>
        <dbReference type="EMBL" id="MUN56004.1"/>
    </source>
</evidence>
<evidence type="ECO:0000256" key="6">
    <source>
        <dbReference type="SAM" id="Coils"/>
    </source>
</evidence>
<dbReference type="PANTHER" id="PTHR43124">
    <property type="entry name" value="PURINE EFFLUX PUMP PBUE"/>
    <property type="match status" value="1"/>
</dbReference>
<proteinExistence type="predicted"/>
<evidence type="ECO:0000259" key="8">
    <source>
        <dbReference type="PROSITE" id="PS50850"/>
    </source>
</evidence>
<keyword evidence="5 7" id="KW-0472">Membrane</keyword>
<evidence type="ECO:0000256" key="5">
    <source>
        <dbReference type="ARBA" id="ARBA00023136"/>
    </source>
</evidence>
<dbReference type="InterPro" id="IPR050189">
    <property type="entry name" value="MFS_Efflux_Transporters"/>
</dbReference>
<dbReference type="GO" id="GO:0005886">
    <property type="term" value="C:plasma membrane"/>
    <property type="evidence" value="ECO:0007669"/>
    <property type="project" value="UniProtKB-SubCell"/>
</dbReference>
<feature type="transmembrane region" description="Helical" evidence="7">
    <location>
        <begin position="74"/>
        <end position="90"/>
    </location>
</feature>
<keyword evidence="3 7" id="KW-0812">Transmembrane</keyword>
<dbReference type="PROSITE" id="PS50850">
    <property type="entry name" value="MFS"/>
    <property type="match status" value="1"/>
</dbReference>
<evidence type="ECO:0000256" key="2">
    <source>
        <dbReference type="ARBA" id="ARBA00022475"/>
    </source>
</evidence>
<dbReference type="InterPro" id="IPR036259">
    <property type="entry name" value="MFS_trans_sf"/>
</dbReference>
<keyword evidence="10" id="KW-1185">Reference proteome</keyword>
<evidence type="ECO:0000256" key="1">
    <source>
        <dbReference type="ARBA" id="ARBA00004651"/>
    </source>
</evidence>
<feature type="transmembrane region" description="Helical" evidence="7">
    <location>
        <begin position="217"/>
        <end position="239"/>
    </location>
</feature>
<dbReference type="RefSeq" id="WP_129316066.1">
    <property type="nucleotide sequence ID" value="NZ_NOIQ01000017.1"/>
</dbReference>